<feature type="signal peptide" evidence="1">
    <location>
        <begin position="1"/>
        <end position="15"/>
    </location>
</feature>
<feature type="chain" id="PRO_5028816564" evidence="1">
    <location>
        <begin position="16"/>
        <end position="387"/>
    </location>
</feature>
<evidence type="ECO:0000313" key="3">
    <source>
        <dbReference type="WBParaSite" id="Pan_g23733.t1"/>
    </source>
</evidence>
<reference evidence="2" key="1">
    <citation type="journal article" date="2013" name="Genetics">
        <title>The draft genome and transcriptome of Panagrellus redivivus are shaped by the harsh demands of a free-living lifestyle.</title>
        <authorList>
            <person name="Srinivasan J."/>
            <person name="Dillman A.R."/>
            <person name="Macchietto M.G."/>
            <person name="Heikkinen L."/>
            <person name="Lakso M."/>
            <person name="Fracchia K.M."/>
            <person name="Antoshechkin I."/>
            <person name="Mortazavi A."/>
            <person name="Wong G."/>
            <person name="Sternberg P.W."/>
        </authorList>
    </citation>
    <scope>NUCLEOTIDE SEQUENCE [LARGE SCALE GENOMIC DNA]</scope>
    <source>
        <strain evidence="2">MT8872</strain>
    </source>
</reference>
<keyword evidence="1" id="KW-0732">Signal</keyword>
<reference evidence="3" key="2">
    <citation type="submission" date="2020-10" db="UniProtKB">
        <authorList>
            <consortium name="WormBaseParasite"/>
        </authorList>
    </citation>
    <scope>IDENTIFICATION</scope>
</reference>
<sequence>MKFCFLFALPIVVKCATTSIPALKNTAECMPTTFTGCNSTVHSVAHIFSQFFECIHRLNNKENRIPRDLSQDQIKISRRCFATSTQAAHRYGFCPMSHYTVDLPGFAWLSWGPLALFADATELAEQVLQEFLTEPMCFVRAYWPPLWAEFITFAEHQNKTFPSEFELPKVAELLLADPQNWANWFNSVSMRIMHGVAIKECETKYPDSSFNESTIECIDVFQRQIDSRQDFATSICECQKSLGTGCIDAYYTAGDAFCDFVESLRMKTENAVNLLQKMIVKLEKHSTRLPEERAILVCNELVKKAFVTKKNNWFSLMEEATDKCISDGWSFDEFIQRTCEVLVKNVKTIAEDTKHIDSLRIIATTVVDSIIRVLSGPNNYCEDRRSY</sequence>
<evidence type="ECO:0000313" key="2">
    <source>
        <dbReference type="Proteomes" id="UP000492821"/>
    </source>
</evidence>
<protein>
    <submittedName>
        <fullName evidence="3">DUF725 domain-containing protein</fullName>
    </submittedName>
</protein>
<proteinExistence type="predicted"/>
<dbReference type="Proteomes" id="UP000492821">
    <property type="component" value="Unassembled WGS sequence"/>
</dbReference>
<name>A0A7E4VQH0_PANRE</name>
<keyword evidence="2" id="KW-1185">Reference proteome</keyword>
<accession>A0A7E4VQH0</accession>
<dbReference type="WBParaSite" id="Pan_g23733.t1">
    <property type="protein sequence ID" value="Pan_g23733.t1"/>
    <property type="gene ID" value="Pan_g23733"/>
</dbReference>
<dbReference type="AlphaFoldDB" id="A0A7E4VQH0"/>
<evidence type="ECO:0000256" key="1">
    <source>
        <dbReference type="SAM" id="SignalP"/>
    </source>
</evidence>
<organism evidence="2 3">
    <name type="scientific">Panagrellus redivivus</name>
    <name type="common">Microworm</name>
    <dbReference type="NCBI Taxonomy" id="6233"/>
    <lineage>
        <taxon>Eukaryota</taxon>
        <taxon>Metazoa</taxon>
        <taxon>Ecdysozoa</taxon>
        <taxon>Nematoda</taxon>
        <taxon>Chromadorea</taxon>
        <taxon>Rhabditida</taxon>
        <taxon>Tylenchina</taxon>
        <taxon>Panagrolaimomorpha</taxon>
        <taxon>Panagrolaimoidea</taxon>
        <taxon>Panagrolaimidae</taxon>
        <taxon>Panagrellus</taxon>
    </lineage>
</organism>